<evidence type="ECO:0000313" key="3">
    <source>
        <dbReference type="Proteomes" id="UP000694001"/>
    </source>
</evidence>
<dbReference type="EMBL" id="CP076448">
    <property type="protein sequence ID" value="QXM23589.1"/>
    <property type="molecule type" value="Genomic_DNA"/>
</dbReference>
<protein>
    <submittedName>
        <fullName evidence="2">Heme-binding protein</fullName>
    </submittedName>
</protein>
<dbReference type="Proteomes" id="UP000694001">
    <property type="component" value="Chromosome"/>
</dbReference>
<evidence type="ECO:0000256" key="1">
    <source>
        <dbReference type="SAM" id="SignalP"/>
    </source>
</evidence>
<dbReference type="Pfam" id="PF04832">
    <property type="entry name" value="SOUL"/>
    <property type="match status" value="2"/>
</dbReference>
<keyword evidence="1" id="KW-0732">Signal</keyword>
<evidence type="ECO:0000313" key="2">
    <source>
        <dbReference type="EMBL" id="QXM23589.1"/>
    </source>
</evidence>
<dbReference type="AlphaFoldDB" id="A0A975YIH3"/>
<sequence length="223" mass="23626">MLARALNGLALAAAAAVASACTVVGVREGTEEPGFTVLGLVNGTEIRRYGPRLAAEVTVVTPDEVAARNAGFRPLARYIFGANEGSARIAMTIPVAQAPAQGERIAMTAPVAQKVAPGGGWTIRFFMPSAYTRETLPKPKDPEVRIVALPEETVAVRRFRGAPGAAEVAAEKARLIEALATGPWAPAGEPEAWFYDPPWTIPALRRNEVVVRVTPREPSQPPA</sequence>
<dbReference type="InterPro" id="IPR006917">
    <property type="entry name" value="SOUL_heme-bd"/>
</dbReference>
<dbReference type="PROSITE" id="PS51257">
    <property type="entry name" value="PROKAR_LIPOPROTEIN"/>
    <property type="match status" value="1"/>
</dbReference>
<reference evidence="2" key="1">
    <citation type="submission" date="2021-06" db="EMBL/GenBank/DDBJ databases">
        <title>Elioraea tepida, sp. nov., a moderately thermophilic aerobic anoxygenic phototrophic bacterium isolated from an alkaline siliceous hot spring mat community in Yellowstone National Park, WY, USA.</title>
        <authorList>
            <person name="Saini M.K."/>
            <person name="Yoshida S."/>
            <person name="Sebastian A."/>
            <person name="Hirose S."/>
            <person name="Hara E."/>
            <person name="Tamaki H."/>
            <person name="Soulier N.T."/>
            <person name="Albert I."/>
            <person name="Hanada S."/>
            <person name="Bryant D.A."/>
            <person name="Tank M."/>
        </authorList>
    </citation>
    <scope>NUCLEOTIDE SEQUENCE</scope>
    <source>
        <strain evidence="2">MS-P2</strain>
    </source>
</reference>
<dbReference type="KEGG" id="elio:KO353_09665"/>
<organism evidence="2 3">
    <name type="scientific">Elioraea tepida</name>
    <dbReference type="NCBI Taxonomy" id="2843330"/>
    <lineage>
        <taxon>Bacteria</taxon>
        <taxon>Pseudomonadati</taxon>
        <taxon>Pseudomonadota</taxon>
        <taxon>Alphaproteobacteria</taxon>
        <taxon>Acetobacterales</taxon>
        <taxon>Elioraeaceae</taxon>
        <taxon>Elioraea</taxon>
    </lineage>
</organism>
<gene>
    <name evidence="2" type="ORF">KO353_09665</name>
</gene>
<name>A0A975YIH3_9PROT</name>
<keyword evidence="3" id="KW-1185">Reference proteome</keyword>
<dbReference type="PANTHER" id="PTHR11220:SF58">
    <property type="entry name" value="SOUL HEME-BINDING FAMILY PROTEIN"/>
    <property type="match status" value="1"/>
</dbReference>
<accession>A0A975YIH3</accession>
<feature type="chain" id="PRO_5037906850" evidence="1">
    <location>
        <begin position="21"/>
        <end position="223"/>
    </location>
</feature>
<dbReference type="RefSeq" id="WP_218284458.1">
    <property type="nucleotide sequence ID" value="NZ_CP076448.1"/>
</dbReference>
<proteinExistence type="predicted"/>
<feature type="signal peptide" evidence="1">
    <location>
        <begin position="1"/>
        <end position="20"/>
    </location>
</feature>
<dbReference type="PANTHER" id="PTHR11220">
    <property type="entry name" value="HEME-BINDING PROTEIN-RELATED"/>
    <property type="match status" value="1"/>
</dbReference>